<gene>
    <name evidence="2" type="ORF">UFOPK4401_01150</name>
</gene>
<name>A0A6J7VFU0_9ZZZZ</name>
<dbReference type="InterPro" id="IPR003439">
    <property type="entry name" value="ABC_transporter-like_ATP-bd"/>
</dbReference>
<feature type="domain" description="ABC transporter" evidence="1">
    <location>
        <begin position="3"/>
        <end position="118"/>
    </location>
</feature>
<dbReference type="InterPro" id="IPR027417">
    <property type="entry name" value="P-loop_NTPase"/>
</dbReference>
<dbReference type="SUPFAM" id="SSF52540">
    <property type="entry name" value="P-loop containing nucleoside triphosphate hydrolases"/>
    <property type="match status" value="1"/>
</dbReference>
<dbReference type="Pfam" id="PF00005">
    <property type="entry name" value="ABC_tran"/>
    <property type="match status" value="1"/>
</dbReference>
<dbReference type="Gene3D" id="3.40.50.300">
    <property type="entry name" value="P-loop containing nucleotide triphosphate hydrolases"/>
    <property type="match status" value="1"/>
</dbReference>
<dbReference type="PANTHER" id="PTHR43394">
    <property type="entry name" value="ATP-DEPENDENT PERMEASE MDL1, MITOCHONDRIAL"/>
    <property type="match status" value="1"/>
</dbReference>
<dbReference type="PANTHER" id="PTHR43394:SF1">
    <property type="entry name" value="ATP-BINDING CASSETTE SUB-FAMILY B MEMBER 10, MITOCHONDRIAL"/>
    <property type="match status" value="1"/>
</dbReference>
<evidence type="ECO:0000259" key="1">
    <source>
        <dbReference type="Pfam" id="PF00005"/>
    </source>
</evidence>
<organism evidence="2">
    <name type="scientific">freshwater metagenome</name>
    <dbReference type="NCBI Taxonomy" id="449393"/>
    <lineage>
        <taxon>unclassified sequences</taxon>
        <taxon>metagenomes</taxon>
        <taxon>ecological metagenomes</taxon>
    </lineage>
</organism>
<dbReference type="GO" id="GO:0015421">
    <property type="term" value="F:ABC-type oligopeptide transporter activity"/>
    <property type="evidence" value="ECO:0007669"/>
    <property type="project" value="TreeGrafter"/>
</dbReference>
<dbReference type="EMBL" id="CAFBRB010000149">
    <property type="protein sequence ID" value="CAB5077200.1"/>
    <property type="molecule type" value="Genomic_DNA"/>
</dbReference>
<evidence type="ECO:0000313" key="2">
    <source>
        <dbReference type="EMBL" id="CAB5077200.1"/>
    </source>
</evidence>
<reference evidence="2" key="1">
    <citation type="submission" date="2020-05" db="EMBL/GenBank/DDBJ databases">
        <authorList>
            <person name="Chiriac C."/>
            <person name="Salcher M."/>
            <person name="Ghai R."/>
            <person name="Kavagutti S V."/>
        </authorList>
    </citation>
    <scope>NUCLEOTIDE SEQUENCE</scope>
</reference>
<protein>
    <submittedName>
        <fullName evidence="2">Unannotated protein</fullName>
    </submittedName>
</protein>
<proteinExistence type="predicted"/>
<dbReference type="GO" id="GO:0005524">
    <property type="term" value="F:ATP binding"/>
    <property type="evidence" value="ECO:0007669"/>
    <property type="project" value="InterPro"/>
</dbReference>
<dbReference type="AlphaFoldDB" id="A0A6J7VFU0"/>
<dbReference type="GO" id="GO:0016887">
    <property type="term" value="F:ATP hydrolysis activity"/>
    <property type="evidence" value="ECO:0007669"/>
    <property type="project" value="InterPro"/>
</dbReference>
<sequence>MALLGLLPYEGSVLINDVELRDIDDLWMYISGSIQSGHVFNTSLRENLKIASPMALDEELLKVLGIVELDSLVDHLPDGLSTIIGDLGRGLSGGEVKRLNLARALLSPAPVLILDEPTEHLDSDLAVRIEDRVLALGRTLIVVTHSGWNRATNTLQLLR</sequence>
<accession>A0A6J7VFU0</accession>
<dbReference type="InterPro" id="IPR039421">
    <property type="entry name" value="Type_1_exporter"/>
</dbReference>